<feature type="region of interest" description="Disordered" evidence="1">
    <location>
        <begin position="1"/>
        <end position="22"/>
    </location>
</feature>
<accession>A0A3S5BMI6</accession>
<organism evidence="2 3">
    <name type="scientific">Protopolystoma xenopodis</name>
    <dbReference type="NCBI Taxonomy" id="117903"/>
    <lineage>
        <taxon>Eukaryota</taxon>
        <taxon>Metazoa</taxon>
        <taxon>Spiralia</taxon>
        <taxon>Lophotrochozoa</taxon>
        <taxon>Platyhelminthes</taxon>
        <taxon>Monogenea</taxon>
        <taxon>Polyopisthocotylea</taxon>
        <taxon>Polystomatidea</taxon>
        <taxon>Polystomatidae</taxon>
        <taxon>Protopolystoma</taxon>
    </lineage>
</organism>
<dbReference type="EMBL" id="CAAALY010112663">
    <property type="protein sequence ID" value="VEL30478.1"/>
    <property type="molecule type" value="Genomic_DNA"/>
</dbReference>
<protein>
    <recommendedName>
        <fullName evidence="4">CUB domain-containing protein</fullName>
    </recommendedName>
</protein>
<reference evidence="2" key="1">
    <citation type="submission" date="2018-11" db="EMBL/GenBank/DDBJ databases">
        <authorList>
            <consortium name="Pathogen Informatics"/>
        </authorList>
    </citation>
    <scope>NUCLEOTIDE SEQUENCE</scope>
</reference>
<proteinExistence type="predicted"/>
<keyword evidence="3" id="KW-1185">Reference proteome</keyword>
<comment type="caution">
    <text evidence="2">The sequence shown here is derived from an EMBL/GenBank/DDBJ whole genome shotgun (WGS) entry which is preliminary data.</text>
</comment>
<evidence type="ECO:0000313" key="2">
    <source>
        <dbReference type="EMBL" id="VEL30478.1"/>
    </source>
</evidence>
<evidence type="ECO:0000256" key="1">
    <source>
        <dbReference type="SAM" id="MobiDB-lite"/>
    </source>
</evidence>
<evidence type="ECO:0008006" key="4">
    <source>
        <dbReference type="Google" id="ProtNLM"/>
    </source>
</evidence>
<sequence>MGASYRLAPGSRCGPHQVTDNRSCADNRHGSWSASFQEADKLNQPVQSPGGLPCATGRPRSYIYPNKYSESLHCDYLRTSRPHESAIELD</sequence>
<name>A0A3S5BMI6_9PLAT</name>
<dbReference type="AlphaFoldDB" id="A0A3S5BMI6"/>
<gene>
    <name evidence="2" type="ORF">PXEA_LOCUS23918</name>
</gene>
<dbReference type="Proteomes" id="UP000784294">
    <property type="component" value="Unassembled WGS sequence"/>
</dbReference>
<evidence type="ECO:0000313" key="3">
    <source>
        <dbReference type="Proteomes" id="UP000784294"/>
    </source>
</evidence>